<dbReference type="InterPro" id="IPR050809">
    <property type="entry name" value="UgpAE/MalFG_permease"/>
</dbReference>
<evidence type="ECO:0000256" key="1">
    <source>
        <dbReference type="ARBA" id="ARBA00004651"/>
    </source>
</evidence>
<evidence type="ECO:0000256" key="6">
    <source>
        <dbReference type="ARBA" id="ARBA00023136"/>
    </source>
</evidence>
<keyword evidence="6 7" id="KW-0472">Membrane</keyword>
<keyword evidence="5 7" id="KW-1133">Transmembrane helix</keyword>
<evidence type="ECO:0000313" key="8">
    <source>
        <dbReference type="EMBL" id="XBS71682.1"/>
    </source>
</evidence>
<evidence type="ECO:0000256" key="7">
    <source>
        <dbReference type="SAM" id="Phobius"/>
    </source>
</evidence>
<evidence type="ECO:0000256" key="4">
    <source>
        <dbReference type="ARBA" id="ARBA00022692"/>
    </source>
</evidence>
<comment type="subcellular location">
    <subcellularLocation>
        <location evidence="1">Cell membrane</location>
        <topology evidence="1">Multi-pass membrane protein</topology>
    </subcellularLocation>
</comment>
<proteinExistence type="predicted"/>
<keyword evidence="4 7" id="KW-0812">Transmembrane</keyword>
<dbReference type="Gene3D" id="1.10.3720.10">
    <property type="entry name" value="MetI-like"/>
    <property type="match status" value="1"/>
</dbReference>
<name>A0AAU7QGC6_9GAMM</name>
<accession>A0AAU7QGC6</accession>
<dbReference type="EMBL" id="CP157947">
    <property type="protein sequence ID" value="XBS71682.1"/>
    <property type="molecule type" value="Genomic_DNA"/>
</dbReference>
<evidence type="ECO:0008006" key="9">
    <source>
        <dbReference type="Google" id="ProtNLM"/>
    </source>
</evidence>
<dbReference type="InterPro" id="IPR035906">
    <property type="entry name" value="MetI-like_sf"/>
</dbReference>
<evidence type="ECO:0000256" key="3">
    <source>
        <dbReference type="ARBA" id="ARBA00022475"/>
    </source>
</evidence>
<dbReference type="PANTHER" id="PTHR43227:SF8">
    <property type="entry name" value="DIACETYLCHITOBIOSE UPTAKE SYSTEM PERMEASE PROTEIN DASB"/>
    <property type="match status" value="1"/>
</dbReference>
<protein>
    <recommendedName>
        <fullName evidence="9">Sugar ABC transporter permease</fullName>
    </recommendedName>
</protein>
<dbReference type="SUPFAM" id="SSF161098">
    <property type="entry name" value="MetI-like"/>
    <property type="match status" value="1"/>
</dbReference>
<sequence>MAKPTAISPLARRRRRAAFFFILPAALVFGVYVIYPIFSSILLSFYNWDGVTDKMFVGLANYQELFQTDTFYTALGNNIIWLVLFMLAPPPSVWRWPSILIKKSAAYVWSNHCFSRHSSCPASWWAWCSAGFSIRASAC</sequence>
<keyword evidence="2" id="KW-0813">Transport</keyword>
<feature type="transmembrane region" description="Helical" evidence="7">
    <location>
        <begin position="20"/>
        <end position="46"/>
    </location>
</feature>
<organism evidence="8">
    <name type="scientific">Acerihabitans sp. KWT182</name>
    <dbReference type="NCBI Taxonomy" id="3157919"/>
    <lineage>
        <taxon>Bacteria</taxon>
        <taxon>Pseudomonadati</taxon>
        <taxon>Pseudomonadota</taxon>
        <taxon>Gammaproteobacteria</taxon>
        <taxon>Enterobacterales</taxon>
        <taxon>Pectobacteriaceae</taxon>
        <taxon>Acerihabitans</taxon>
    </lineage>
</organism>
<evidence type="ECO:0000256" key="2">
    <source>
        <dbReference type="ARBA" id="ARBA00022448"/>
    </source>
</evidence>
<dbReference type="AlphaFoldDB" id="A0AAU7QGC6"/>
<dbReference type="PANTHER" id="PTHR43227">
    <property type="entry name" value="BLL4140 PROTEIN"/>
    <property type="match status" value="1"/>
</dbReference>
<keyword evidence="3" id="KW-1003">Cell membrane</keyword>
<evidence type="ECO:0000256" key="5">
    <source>
        <dbReference type="ARBA" id="ARBA00022989"/>
    </source>
</evidence>
<feature type="transmembrane region" description="Helical" evidence="7">
    <location>
        <begin position="71"/>
        <end position="88"/>
    </location>
</feature>
<reference evidence="8" key="1">
    <citation type="submission" date="2024-06" db="EMBL/GenBank/DDBJ databases">
        <authorList>
            <person name="Coelho C."/>
            <person name="Bento M."/>
            <person name="Garcia E."/>
            <person name="Camelo A."/>
            <person name="Brandao I."/>
            <person name="Espirito Santo C."/>
            <person name="Trovao J."/>
            <person name="Verissimo A."/>
            <person name="Costa J."/>
            <person name="Tiago I."/>
        </authorList>
    </citation>
    <scope>NUCLEOTIDE SEQUENCE</scope>
    <source>
        <strain evidence="8">KWT182</strain>
    </source>
</reference>
<gene>
    <name evidence="8" type="ORF">ABK905_12770</name>
</gene>
<dbReference type="GO" id="GO:0005886">
    <property type="term" value="C:plasma membrane"/>
    <property type="evidence" value="ECO:0007669"/>
    <property type="project" value="UniProtKB-SubCell"/>
</dbReference>